<dbReference type="InterPro" id="IPR017907">
    <property type="entry name" value="Znf_RING_CS"/>
</dbReference>
<evidence type="ECO:0000256" key="3">
    <source>
        <dbReference type="ARBA" id="ARBA00022723"/>
    </source>
</evidence>
<dbReference type="SMART" id="SM00487">
    <property type="entry name" value="DEXDc"/>
    <property type="match status" value="1"/>
</dbReference>
<feature type="region of interest" description="Disordered" evidence="13">
    <location>
        <begin position="717"/>
        <end position="736"/>
    </location>
</feature>
<keyword evidence="18" id="KW-1185">Reference proteome</keyword>
<dbReference type="GO" id="GO:0008094">
    <property type="term" value="F:ATP-dependent activity, acting on DNA"/>
    <property type="evidence" value="ECO:0007669"/>
    <property type="project" value="TreeGrafter"/>
</dbReference>
<dbReference type="InterPro" id="IPR038718">
    <property type="entry name" value="SNF2-like_sf"/>
</dbReference>
<feature type="compositionally biased region" description="Polar residues" evidence="13">
    <location>
        <begin position="51"/>
        <end position="94"/>
    </location>
</feature>
<proteinExistence type="inferred from homology"/>
<accession>A0AAJ0GV69</accession>
<dbReference type="AlphaFoldDB" id="A0AAJ0GV69"/>
<dbReference type="SUPFAM" id="SSF52540">
    <property type="entry name" value="P-loop containing nucleoside triphosphate hydrolases"/>
    <property type="match status" value="2"/>
</dbReference>
<dbReference type="InterPro" id="IPR050628">
    <property type="entry name" value="SNF2_RAD54_helicase_TF"/>
</dbReference>
<evidence type="ECO:0000256" key="11">
    <source>
        <dbReference type="PROSITE-ProRule" id="PRU00175"/>
    </source>
</evidence>
<evidence type="ECO:0000313" key="18">
    <source>
        <dbReference type="Proteomes" id="UP001273166"/>
    </source>
</evidence>
<feature type="domain" description="Helicase ATP-binding" evidence="15">
    <location>
        <begin position="351"/>
        <end position="512"/>
    </location>
</feature>
<keyword evidence="12" id="KW-0175">Coiled coil</keyword>
<dbReference type="PROSITE" id="PS51194">
    <property type="entry name" value="HELICASE_CTER"/>
    <property type="match status" value="1"/>
</dbReference>
<dbReference type="GO" id="GO:0003676">
    <property type="term" value="F:nucleic acid binding"/>
    <property type="evidence" value="ECO:0007669"/>
    <property type="project" value="InterPro"/>
</dbReference>
<dbReference type="Gene3D" id="3.30.40.10">
    <property type="entry name" value="Zinc/RING finger domain, C3HC4 (zinc finger)"/>
    <property type="match status" value="1"/>
</dbReference>
<dbReference type="SMART" id="SM00490">
    <property type="entry name" value="HELICc"/>
    <property type="match status" value="1"/>
</dbReference>
<dbReference type="InterPro" id="IPR001841">
    <property type="entry name" value="Znf_RING"/>
</dbReference>
<dbReference type="InterPro" id="IPR013083">
    <property type="entry name" value="Znf_RING/FYVE/PHD"/>
</dbReference>
<dbReference type="RefSeq" id="XP_062722230.1">
    <property type="nucleotide sequence ID" value="XM_062865411.1"/>
</dbReference>
<sequence>MPPRQAAGTKRTREVVDLTGSEETQTTRPAKSPRYPPSSSNAQLSVLGPSKPSSTASLRVPSSSAAGPSSYNAADRMSWQNPSNDGFEPSTQELTQRDDGPQLELYGSLDAKVVGVRYYNGMATAGEVVVCRREPSNPYDSNAIRVDNVLGHQIGHIPRTVAAKLAPYMDRNEIAVEAMLTGEKGFYDCPIRLSIFGTGNPLGRTDLEERLKRDKLVRASQLKQTRKETEQVRKNMGLKAGRSTAGFAVDEKEEVSLEQLAQTSQAVNFRAAADIVQTLALDEEQLSKMPEAKQPDSVRAKLLPYQLQGLAWLMAKENPVFPEPGSQESVQLWRRDAKGRYANIATNFTVTSPPSLLSGGILADDMGLGKTLQIISLIMTGGTGSTLIVAPVGVMSNWEQQIKRHVFEEHMPGVLIYHGAARQMPAKSLQDSGVVITSYGTLSSEAASGGPLCEVDWRRVVLDEGHTIRNAKTKAAEAACKLKAQSRWVLTGTPIVNNIKDLHALIKFLRITGGIEQSDVFNTVLARPLAFGDTRAETLLQSLMRDLCLRRRKDMKFVDLKLPPKTEYIHRITFWEDEKKKYEALLSEAQGALQEYQSKSSLGQKGRFQGVLERLLRLRQTCNHWTLCKERITDLLKVLEEQDVVPLNAENRALLQKALQLVIESQEECPVCIEPLTDPVITHCKHFFCRACISKVVDIQHKCPMCRAELSEDKLVEPAPEHSAKEEEDGLDRETKSSKTEALLKILQATLKNEGSKVIIFSQWTSFLTVIQRQLDEARYGYTRIDGSMNTAQRDAALKQLDRDPATRIMLASLSVCSVGLNLVSADTVVLADSWWAPAIEDQAVDRVHRLGQTRPTTVWRLVMEGTIEERVLDIQAEKRELVNKAFQEKQKTHKKAKETRMGDILKLLA</sequence>
<keyword evidence="3" id="KW-0479">Metal-binding</keyword>
<evidence type="ECO:0000256" key="12">
    <source>
        <dbReference type="SAM" id="Coils"/>
    </source>
</evidence>
<dbReference type="GeneID" id="87884240"/>
<dbReference type="Proteomes" id="UP001273166">
    <property type="component" value="Unassembled WGS sequence"/>
</dbReference>
<feature type="domain" description="RING-type" evidence="14">
    <location>
        <begin position="669"/>
        <end position="707"/>
    </location>
</feature>
<evidence type="ECO:0000256" key="6">
    <source>
        <dbReference type="ARBA" id="ARBA00022801"/>
    </source>
</evidence>
<dbReference type="CDD" id="cd16509">
    <property type="entry name" value="RING-HC_HLTF"/>
    <property type="match status" value="1"/>
</dbReference>
<dbReference type="PROSITE" id="PS00518">
    <property type="entry name" value="ZF_RING_1"/>
    <property type="match status" value="1"/>
</dbReference>
<dbReference type="InterPro" id="IPR027417">
    <property type="entry name" value="P-loop_NTPase"/>
</dbReference>
<dbReference type="Gene3D" id="3.40.50.10810">
    <property type="entry name" value="Tandem AAA-ATPase domain"/>
    <property type="match status" value="1"/>
</dbReference>
<dbReference type="InterPro" id="IPR014001">
    <property type="entry name" value="Helicase_ATP-bd"/>
</dbReference>
<keyword evidence="9" id="KW-0067">ATP-binding</keyword>
<dbReference type="PROSITE" id="PS50089">
    <property type="entry name" value="ZF_RING_2"/>
    <property type="match status" value="1"/>
</dbReference>
<dbReference type="InterPro" id="IPR001650">
    <property type="entry name" value="Helicase_C-like"/>
</dbReference>
<name>A0AAJ0GV69_9PEZI</name>
<keyword evidence="6" id="KW-0378">Hydrolase</keyword>
<evidence type="ECO:0000256" key="7">
    <source>
        <dbReference type="ARBA" id="ARBA00022806"/>
    </source>
</evidence>
<evidence type="ECO:0000256" key="2">
    <source>
        <dbReference type="ARBA" id="ARBA00007025"/>
    </source>
</evidence>
<keyword evidence="8" id="KW-0862">Zinc</keyword>
<evidence type="ECO:0000256" key="13">
    <source>
        <dbReference type="SAM" id="MobiDB-lite"/>
    </source>
</evidence>
<reference evidence="17" key="2">
    <citation type="submission" date="2023-06" db="EMBL/GenBank/DDBJ databases">
        <authorList>
            <consortium name="Lawrence Berkeley National Laboratory"/>
            <person name="Mondo S.J."/>
            <person name="Hensen N."/>
            <person name="Bonometti L."/>
            <person name="Westerberg I."/>
            <person name="Brannstrom I.O."/>
            <person name="Guillou S."/>
            <person name="Cros-Aarteil S."/>
            <person name="Calhoun S."/>
            <person name="Haridas S."/>
            <person name="Kuo A."/>
            <person name="Pangilinan J."/>
            <person name="Riley R."/>
            <person name="Labutti K."/>
            <person name="Andreopoulos B."/>
            <person name="Lipzen A."/>
            <person name="Chen C."/>
            <person name="Yanf M."/>
            <person name="Daum C."/>
            <person name="Ng V."/>
            <person name="Clum A."/>
            <person name="Steindorff A."/>
            <person name="Ohm R."/>
            <person name="Martin F."/>
            <person name="Silar P."/>
            <person name="Natvig D."/>
            <person name="Lalanne C."/>
            <person name="Gautier V."/>
            <person name="Ament-Velasquez S.L."/>
            <person name="Kruys A."/>
            <person name="Hutchinson M.I."/>
            <person name="Powell A.J."/>
            <person name="Barry K."/>
            <person name="Miller A.N."/>
            <person name="Grigoriev I.V."/>
            <person name="Debuchy R."/>
            <person name="Gladieux P."/>
            <person name="Thoren M.H."/>
            <person name="Johannesson H."/>
        </authorList>
    </citation>
    <scope>NUCLEOTIDE SEQUENCE</scope>
    <source>
        <strain evidence="17">CBS 333.67</strain>
    </source>
</reference>
<dbReference type="CDD" id="cd18793">
    <property type="entry name" value="SF2_C_SNF"/>
    <property type="match status" value="1"/>
</dbReference>
<evidence type="ECO:0000259" key="16">
    <source>
        <dbReference type="PROSITE" id="PS51194"/>
    </source>
</evidence>
<feature type="domain" description="Helicase C-terminal" evidence="16">
    <location>
        <begin position="739"/>
        <end position="898"/>
    </location>
</feature>
<dbReference type="Pfam" id="PF08797">
    <property type="entry name" value="HIRAN"/>
    <property type="match status" value="1"/>
</dbReference>
<dbReference type="PANTHER" id="PTHR45626:SF11">
    <property type="entry name" value="FAMILY HELICASE, PUTATIVE (AFU_ORTHOLOGUE AFUA_5G06590)-RELATED"/>
    <property type="match status" value="1"/>
</dbReference>
<dbReference type="PANTHER" id="PTHR45626">
    <property type="entry name" value="TRANSCRIPTION TERMINATION FACTOR 2-RELATED"/>
    <property type="match status" value="1"/>
</dbReference>
<protein>
    <submittedName>
        <fullName evidence="17">RAD5-like protein</fullName>
    </submittedName>
</protein>
<dbReference type="Gene3D" id="3.40.50.300">
    <property type="entry name" value="P-loop containing nucleotide triphosphate hydrolases"/>
    <property type="match status" value="1"/>
</dbReference>
<dbReference type="InterPro" id="IPR014905">
    <property type="entry name" value="HIRAN"/>
</dbReference>
<reference evidence="17" key="1">
    <citation type="journal article" date="2023" name="Mol. Phylogenet. Evol.">
        <title>Genome-scale phylogeny and comparative genomics of the fungal order Sordariales.</title>
        <authorList>
            <person name="Hensen N."/>
            <person name="Bonometti L."/>
            <person name="Westerberg I."/>
            <person name="Brannstrom I.O."/>
            <person name="Guillou S."/>
            <person name="Cros-Aarteil S."/>
            <person name="Calhoun S."/>
            <person name="Haridas S."/>
            <person name="Kuo A."/>
            <person name="Mondo S."/>
            <person name="Pangilinan J."/>
            <person name="Riley R."/>
            <person name="LaButti K."/>
            <person name="Andreopoulos B."/>
            <person name="Lipzen A."/>
            <person name="Chen C."/>
            <person name="Yan M."/>
            <person name="Daum C."/>
            <person name="Ng V."/>
            <person name="Clum A."/>
            <person name="Steindorff A."/>
            <person name="Ohm R.A."/>
            <person name="Martin F."/>
            <person name="Silar P."/>
            <person name="Natvig D.O."/>
            <person name="Lalanne C."/>
            <person name="Gautier V."/>
            <person name="Ament-Velasquez S.L."/>
            <person name="Kruys A."/>
            <person name="Hutchinson M.I."/>
            <person name="Powell A.J."/>
            <person name="Barry K."/>
            <person name="Miller A.N."/>
            <person name="Grigoriev I.V."/>
            <person name="Debuchy R."/>
            <person name="Gladieux P."/>
            <person name="Hiltunen Thoren M."/>
            <person name="Johannesson H."/>
        </authorList>
    </citation>
    <scope>NUCLEOTIDE SEQUENCE</scope>
    <source>
        <strain evidence="17">CBS 333.67</strain>
    </source>
</reference>
<comment type="similarity">
    <text evidence="2">Belongs to the SNF2/RAD54 helicase family.</text>
</comment>
<feature type="region of interest" description="Disordered" evidence="13">
    <location>
        <begin position="1"/>
        <end position="99"/>
    </location>
</feature>
<dbReference type="GO" id="GO:0004386">
    <property type="term" value="F:helicase activity"/>
    <property type="evidence" value="ECO:0007669"/>
    <property type="project" value="UniProtKB-KW"/>
</dbReference>
<dbReference type="EMBL" id="JAUDZG010000003">
    <property type="protein sequence ID" value="KAK3306450.1"/>
    <property type="molecule type" value="Genomic_DNA"/>
</dbReference>
<dbReference type="Pfam" id="PF00271">
    <property type="entry name" value="Helicase_C"/>
    <property type="match status" value="1"/>
</dbReference>
<evidence type="ECO:0000259" key="14">
    <source>
        <dbReference type="PROSITE" id="PS50089"/>
    </source>
</evidence>
<dbReference type="Pfam" id="PF13923">
    <property type="entry name" value="zf-C3HC4_2"/>
    <property type="match status" value="1"/>
</dbReference>
<evidence type="ECO:0000256" key="10">
    <source>
        <dbReference type="ARBA" id="ARBA00023242"/>
    </source>
</evidence>
<keyword evidence="4" id="KW-0547">Nucleotide-binding</keyword>
<feature type="coiled-coil region" evidence="12">
    <location>
        <begin position="572"/>
        <end position="599"/>
    </location>
</feature>
<evidence type="ECO:0000256" key="9">
    <source>
        <dbReference type="ARBA" id="ARBA00022840"/>
    </source>
</evidence>
<dbReference type="Gene3D" id="3.30.70.2330">
    <property type="match status" value="1"/>
</dbReference>
<dbReference type="PROSITE" id="PS51192">
    <property type="entry name" value="HELICASE_ATP_BIND_1"/>
    <property type="match status" value="1"/>
</dbReference>
<comment type="subcellular location">
    <subcellularLocation>
        <location evidence="1">Nucleus</location>
    </subcellularLocation>
</comment>
<dbReference type="Pfam" id="PF00176">
    <property type="entry name" value="SNF2-rel_dom"/>
    <property type="match status" value="1"/>
</dbReference>
<evidence type="ECO:0000259" key="15">
    <source>
        <dbReference type="PROSITE" id="PS51192"/>
    </source>
</evidence>
<evidence type="ECO:0000313" key="17">
    <source>
        <dbReference type="EMBL" id="KAK3306450.1"/>
    </source>
</evidence>
<gene>
    <name evidence="17" type="ORF">B0T15DRAFT_412725</name>
</gene>
<dbReference type="SMART" id="SM00910">
    <property type="entry name" value="HIRAN"/>
    <property type="match status" value="1"/>
</dbReference>
<evidence type="ECO:0000256" key="8">
    <source>
        <dbReference type="ARBA" id="ARBA00022833"/>
    </source>
</evidence>
<dbReference type="GO" id="GO:0016818">
    <property type="term" value="F:hydrolase activity, acting on acid anhydrides, in phosphorus-containing anhydrides"/>
    <property type="evidence" value="ECO:0007669"/>
    <property type="project" value="InterPro"/>
</dbReference>
<evidence type="ECO:0000256" key="1">
    <source>
        <dbReference type="ARBA" id="ARBA00004123"/>
    </source>
</evidence>
<keyword evidence="10" id="KW-0539">Nucleus</keyword>
<dbReference type="SUPFAM" id="SSF57850">
    <property type="entry name" value="RING/U-box"/>
    <property type="match status" value="1"/>
</dbReference>
<dbReference type="InterPro" id="IPR000330">
    <property type="entry name" value="SNF2_N"/>
</dbReference>
<comment type="caution">
    <text evidence="17">The sequence shown here is derived from an EMBL/GenBank/DDBJ whole genome shotgun (WGS) entry which is preliminary data.</text>
</comment>
<dbReference type="GO" id="GO:0005524">
    <property type="term" value="F:ATP binding"/>
    <property type="evidence" value="ECO:0007669"/>
    <property type="project" value="UniProtKB-KW"/>
</dbReference>
<dbReference type="GO" id="GO:0005634">
    <property type="term" value="C:nucleus"/>
    <property type="evidence" value="ECO:0007669"/>
    <property type="project" value="UniProtKB-SubCell"/>
</dbReference>
<evidence type="ECO:0000256" key="5">
    <source>
        <dbReference type="ARBA" id="ARBA00022771"/>
    </source>
</evidence>
<dbReference type="InterPro" id="IPR049730">
    <property type="entry name" value="SNF2/RAD54-like_C"/>
</dbReference>
<dbReference type="SMART" id="SM00184">
    <property type="entry name" value="RING"/>
    <property type="match status" value="1"/>
</dbReference>
<dbReference type="GO" id="GO:0006281">
    <property type="term" value="P:DNA repair"/>
    <property type="evidence" value="ECO:0007669"/>
    <property type="project" value="TreeGrafter"/>
</dbReference>
<keyword evidence="7" id="KW-0347">Helicase</keyword>
<keyword evidence="5 11" id="KW-0863">Zinc-finger</keyword>
<dbReference type="GO" id="GO:0008270">
    <property type="term" value="F:zinc ion binding"/>
    <property type="evidence" value="ECO:0007669"/>
    <property type="project" value="UniProtKB-KW"/>
</dbReference>
<evidence type="ECO:0000256" key="4">
    <source>
        <dbReference type="ARBA" id="ARBA00022741"/>
    </source>
</evidence>
<organism evidence="17 18">
    <name type="scientific">Chaetomium strumarium</name>
    <dbReference type="NCBI Taxonomy" id="1170767"/>
    <lineage>
        <taxon>Eukaryota</taxon>
        <taxon>Fungi</taxon>
        <taxon>Dikarya</taxon>
        <taxon>Ascomycota</taxon>
        <taxon>Pezizomycotina</taxon>
        <taxon>Sordariomycetes</taxon>
        <taxon>Sordariomycetidae</taxon>
        <taxon>Sordariales</taxon>
        <taxon>Chaetomiaceae</taxon>
        <taxon>Chaetomium</taxon>
    </lineage>
</organism>